<dbReference type="AlphaFoldDB" id="A0A3N4KE33"/>
<evidence type="ECO:0000313" key="3">
    <source>
        <dbReference type="Proteomes" id="UP000277580"/>
    </source>
</evidence>
<dbReference type="EMBL" id="ML119179">
    <property type="protein sequence ID" value="RPB07592.1"/>
    <property type="molecule type" value="Genomic_DNA"/>
</dbReference>
<dbReference type="Proteomes" id="UP000277580">
    <property type="component" value="Unassembled WGS sequence"/>
</dbReference>
<evidence type="ECO:0000256" key="1">
    <source>
        <dbReference type="SAM" id="MobiDB-lite"/>
    </source>
</evidence>
<evidence type="ECO:0000313" key="2">
    <source>
        <dbReference type="EMBL" id="RPB07592.1"/>
    </source>
</evidence>
<protein>
    <submittedName>
        <fullName evidence="2">Uncharacterized protein</fullName>
    </submittedName>
</protein>
<dbReference type="InParanoid" id="A0A3N4KE33"/>
<gene>
    <name evidence="2" type="ORF">P167DRAFT_397438</name>
</gene>
<feature type="region of interest" description="Disordered" evidence="1">
    <location>
        <begin position="112"/>
        <end position="131"/>
    </location>
</feature>
<keyword evidence="3" id="KW-1185">Reference proteome</keyword>
<accession>A0A3N4KE33</accession>
<organism evidence="2 3">
    <name type="scientific">Morchella conica CCBAS932</name>
    <dbReference type="NCBI Taxonomy" id="1392247"/>
    <lineage>
        <taxon>Eukaryota</taxon>
        <taxon>Fungi</taxon>
        <taxon>Dikarya</taxon>
        <taxon>Ascomycota</taxon>
        <taxon>Pezizomycotina</taxon>
        <taxon>Pezizomycetes</taxon>
        <taxon>Pezizales</taxon>
        <taxon>Morchellaceae</taxon>
        <taxon>Morchella</taxon>
    </lineage>
</organism>
<sequence>MRVKVDHLARTQLLAQQPNFPLSVLQNLLAHFLFSSKQEIQAPSLIIEFSCPPLQQTILLSCLFLISHRHVMLTFCEEKDKYVNLFIIAYENSRSSALQTFLAVRKDLDSRDGITRSSPNPIDGPEQHSACNTSQVPNPHGYGTAGTGRKALLSLVNKQQKI</sequence>
<name>A0A3N4KE33_9PEZI</name>
<proteinExistence type="predicted"/>
<reference evidence="2 3" key="1">
    <citation type="journal article" date="2018" name="Nat. Ecol. Evol.">
        <title>Pezizomycetes genomes reveal the molecular basis of ectomycorrhizal truffle lifestyle.</title>
        <authorList>
            <person name="Murat C."/>
            <person name="Payen T."/>
            <person name="Noel B."/>
            <person name="Kuo A."/>
            <person name="Morin E."/>
            <person name="Chen J."/>
            <person name="Kohler A."/>
            <person name="Krizsan K."/>
            <person name="Balestrini R."/>
            <person name="Da Silva C."/>
            <person name="Montanini B."/>
            <person name="Hainaut M."/>
            <person name="Levati E."/>
            <person name="Barry K.W."/>
            <person name="Belfiori B."/>
            <person name="Cichocki N."/>
            <person name="Clum A."/>
            <person name="Dockter R.B."/>
            <person name="Fauchery L."/>
            <person name="Guy J."/>
            <person name="Iotti M."/>
            <person name="Le Tacon F."/>
            <person name="Lindquist E.A."/>
            <person name="Lipzen A."/>
            <person name="Malagnac F."/>
            <person name="Mello A."/>
            <person name="Molinier V."/>
            <person name="Miyauchi S."/>
            <person name="Poulain J."/>
            <person name="Riccioni C."/>
            <person name="Rubini A."/>
            <person name="Sitrit Y."/>
            <person name="Splivallo R."/>
            <person name="Traeger S."/>
            <person name="Wang M."/>
            <person name="Zifcakova L."/>
            <person name="Wipf D."/>
            <person name="Zambonelli A."/>
            <person name="Paolocci F."/>
            <person name="Nowrousian M."/>
            <person name="Ottonello S."/>
            <person name="Baldrian P."/>
            <person name="Spatafora J.W."/>
            <person name="Henrissat B."/>
            <person name="Nagy L.G."/>
            <person name="Aury J.M."/>
            <person name="Wincker P."/>
            <person name="Grigoriev I.V."/>
            <person name="Bonfante P."/>
            <person name="Martin F.M."/>
        </authorList>
    </citation>
    <scope>NUCLEOTIDE SEQUENCE [LARGE SCALE GENOMIC DNA]</scope>
    <source>
        <strain evidence="2 3">CCBAS932</strain>
    </source>
</reference>